<organism evidence="1 2">
    <name type="scientific">Penicillium diatomitis</name>
    <dbReference type="NCBI Taxonomy" id="2819901"/>
    <lineage>
        <taxon>Eukaryota</taxon>
        <taxon>Fungi</taxon>
        <taxon>Dikarya</taxon>
        <taxon>Ascomycota</taxon>
        <taxon>Pezizomycotina</taxon>
        <taxon>Eurotiomycetes</taxon>
        <taxon>Eurotiomycetidae</taxon>
        <taxon>Eurotiales</taxon>
        <taxon>Aspergillaceae</taxon>
        <taxon>Penicillium</taxon>
    </lineage>
</organism>
<dbReference type="EMBL" id="JAPWDQ010000002">
    <property type="protein sequence ID" value="KAJ5493213.1"/>
    <property type="molecule type" value="Genomic_DNA"/>
</dbReference>
<comment type="caution">
    <text evidence="1">The sequence shown here is derived from an EMBL/GenBank/DDBJ whole genome shotgun (WGS) entry which is preliminary data.</text>
</comment>
<keyword evidence="2" id="KW-1185">Reference proteome</keyword>
<accession>A0A9W9XHZ6</accession>
<evidence type="ECO:0000313" key="1">
    <source>
        <dbReference type="EMBL" id="KAJ5493213.1"/>
    </source>
</evidence>
<dbReference type="Proteomes" id="UP001148312">
    <property type="component" value="Unassembled WGS sequence"/>
</dbReference>
<sequence length="101" mass="11371">MMPLAGRNDVSNQTLAGYPPTGFIAETWPIEGAGKIARTQWNFQLMIGLSHENRKTEYRMVESGKLSVLNSLDPATLIISVFPASPILKAGHFLWWRWDVK</sequence>
<name>A0A9W9XHZ6_9EURO</name>
<reference evidence="1" key="1">
    <citation type="submission" date="2022-12" db="EMBL/GenBank/DDBJ databases">
        <authorList>
            <person name="Petersen C."/>
        </authorList>
    </citation>
    <scope>NUCLEOTIDE SEQUENCE</scope>
    <source>
        <strain evidence="1">IBT 30728</strain>
    </source>
</reference>
<evidence type="ECO:0000313" key="2">
    <source>
        <dbReference type="Proteomes" id="UP001148312"/>
    </source>
</evidence>
<dbReference type="GeneID" id="81621811"/>
<dbReference type="RefSeq" id="XP_056793593.1">
    <property type="nucleotide sequence ID" value="XM_056931562.1"/>
</dbReference>
<proteinExistence type="predicted"/>
<gene>
    <name evidence="1" type="ORF">N7539_001959</name>
</gene>
<dbReference type="AlphaFoldDB" id="A0A9W9XHZ6"/>
<protein>
    <submittedName>
        <fullName evidence="1">Uncharacterized protein</fullName>
    </submittedName>
</protein>
<reference evidence="1" key="2">
    <citation type="journal article" date="2023" name="IMA Fungus">
        <title>Comparative genomic study of the Penicillium genus elucidates a diverse pangenome and 15 lateral gene transfer events.</title>
        <authorList>
            <person name="Petersen C."/>
            <person name="Sorensen T."/>
            <person name="Nielsen M.R."/>
            <person name="Sondergaard T.E."/>
            <person name="Sorensen J.L."/>
            <person name="Fitzpatrick D.A."/>
            <person name="Frisvad J.C."/>
            <person name="Nielsen K.L."/>
        </authorList>
    </citation>
    <scope>NUCLEOTIDE SEQUENCE</scope>
    <source>
        <strain evidence="1">IBT 30728</strain>
    </source>
</reference>